<evidence type="ECO:0000313" key="2">
    <source>
        <dbReference type="EMBL" id="GFG58760.1"/>
    </source>
</evidence>
<name>A0A7I9WN48_9MYCO</name>
<protein>
    <recommendedName>
        <fullName evidence="4">Amino acid permease</fullName>
    </recommendedName>
</protein>
<keyword evidence="3" id="KW-1185">Reference proteome</keyword>
<organism evidence="2 3">
    <name type="scientific">Mycolicibacterium murale</name>
    <dbReference type="NCBI Taxonomy" id="182220"/>
    <lineage>
        <taxon>Bacteria</taxon>
        <taxon>Bacillati</taxon>
        <taxon>Actinomycetota</taxon>
        <taxon>Actinomycetes</taxon>
        <taxon>Mycobacteriales</taxon>
        <taxon>Mycobacteriaceae</taxon>
        <taxon>Mycolicibacterium</taxon>
    </lineage>
</organism>
<reference evidence="2 3" key="1">
    <citation type="journal article" date="2019" name="Emerg. Microbes Infect.">
        <title>Comprehensive subspecies identification of 175 nontuberculous mycobacteria species based on 7547 genomic profiles.</title>
        <authorList>
            <person name="Matsumoto Y."/>
            <person name="Kinjo T."/>
            <person name="Motooka D."/>
            <person name="Nabeya D."/>
            <person name="Jung N."/>
            <person name="Uechi K."/>
            <person name="Horii T."/>
            <person name="Iida T."/>
            <person name="Fujita J."/>
            <person name="Nakamura S."/>
        </authorList>
    </citation>
    <scope>NUCLEOTIDE SEQUENCE [LARGE SCALE GENOMIC DNA]</scope>
    <source>
        <strain evidence="2 3">JCM 13392</strain>
    </source>
</reference>
<evidence type="ECO:0008006" key="4">
    <source>
        <dbReference type="Google" id="ProtNLM"/>
    </source>
</evidence>
<evidence type="ECO:0000256" key="1">
    <source>
        <dbReference type="SAM" id="Phobius"/>
    </source>
</evidence>
<dbReference type="EMBL" id="BLKT01000003">
    <property type="protein sequence ID" value="GFG58760.1"/>
    <property type="molecule type" value="Genomic_DNA"/>
</dbReference>
<keyword evidence="1" id="KW-1133">Transmembrane helix</keyword>
<keyword evidence="1" id="KW-0812">Transmembrane</keyword>
<accession>A0A7I9WN48</accession>
<sequence>MTLAMALVYSIGNLAVWRLYRGERRAEFNIALHAALPLVSSVALLWVGFKSVVPLPAGSAGWAPIAVVVWIVIGVGLTWYLGRPSRRQWMARAGEVMSE</sequence>
<proteinExistence type="predicted"/>
<feature type="transmembrane region" description="Helical" evidence="1">
    <location>
        <begin position="61"/>
        <end position="82"/>
    </location>
</feature>
<feature type="transmembrane region" description="Helical" evidence="1">
    <location>
        <begin position="28"/>
        <end position="49"/>
    </location>
</feature>
<dbReference type="Proteomes" id="UP000465241">
    <property type="component" value="Unassembled WGS sequence"/>
</dbReference>
<evidence type="ECO:0000313" key="3">
    <source>
        <dbReference type="Proteomes" id="UP000465241"/>
    </source>
</evidence>
<keyword evidence="1" id="KW-0472">Membrane</keyword>
<gene>
    <name evidence="2" type="ORF">MMUR_28960</name>
</gene>
<comment type="caution">
    <text evidence="2">The sequence shown here is derived from an EMBL/GenBank/DDBJ whole genome shotgun (WGS) entry which is preliminary data.</text>
</comment>
<dbReference type="AlphaFoldDB" id="A0A7I9WN48"/>